<feature type="non-terminal residue" evidence="2">
    <location>
        <position position="162"/>
    </location>
</feature>
<dbReference type="AlphaFoldDB" id="A0AA88QX91"/>
<accession>A0AA88QX91</accession>
<name>A0AA88QX91_9ASTE</name>
<feature type="compositionally biased region" description="Basic and acidic residues" evidence="1">
    <location>
        <begin position="153"/>
        <end position="162"/>
    </location>
</feature>
<gene>
    <name evidence="2" type="ORF">RJ640_030356</name>
</gene>
<evidence type="ECO:0000256" key="1">
    <source>
        <dbReference type="SAM" id="MobiDB-lite"/>
    </source>
</evidence>
<feature type="region of interest" description="Disordered" evidence="1">
    <location>
        <begin position="131"/>
        <end position="162"/>
    </location>
</feature>
<reference evidence="2" key="1">
    <citation type="submission" date="2022-12" db="EMBL/GenBank/DDBJ databases">
        <title>Draft genome assemblies for two species of Escallonia (Escalloniales).</title>
        <authorList>
            <person name="Chanderbali A."/>
            <person name="Dervinis C."/>
            <person name="Anghel I."/>
            <person name="Soltis D."/>
            <person name="Soltis P."/>
            <person name="Zapata F."/>
        </authorList>
    </citation>
    <scope>NUCLEOTIDE SEQUENCE</scope>
    <source>
        <strain evidence="2">UCBG92.1500</strain>
        <tissue evidence="2">Leaf</tissue>
    </source>
</reference>
<proteinExistence type="predicted"/>
<evidence type="ECO:0000313" key="3">
    <source>
        <dbReference type="Proteomes" id="UP001187471"/>
    </source>
</evidence>
<dbReference type="Proteomes" id="UP001187471">
    <property type="component" value="Unassembled WGS sequence"/>
</dbReference>
<protein>
    <submittedName>
        <fullName evidence="2">Uncharacterized protein</fullName>
    </submittedName>
</protein>
<sequence>SITNVVVITRSSLISKKNHENASNHCNVALLDKYPQTSHSLQGIVTLLPSGCPRDEHKAISDYRSTDLLNQQILDLERGTTPEAVQMKVDTAIENRLWATRMTKHVMEMNKHLQTRLLDLVECRLSQTPRSETLANKKRRKLKAESMSLQGEKQAHSPHVLE</sequence>
<organism evidence="2 3">
    <name type="scientific">Escallonia rubra</name>
    <dbReference type="NCBI Taxonomy" id="112253"/>
    <lineage>
        <taxon>Eukaryota</taxon>
        <taxon>Viridiplantae</taxon>
        <taxon>Streptophyta</taxon>
        <taxon>Embryophyta</taxon>
        <taxon>Tracheophyta</taxon>
        <taxon>Spermatophyta</taxon>
        <taxon>Magnoliopsida</taxon>
        <taxon>eudicotyledons</taxon>
        <taxon>Gunneridae</taxon>
        <taxon>Pentapetalae</taxon>
        <taxon>asterids</taxon>
        <taxon>campanulids</taxon>
        <taxon>Escalloniales</taxon>
        <taxon>Escalloniaceae</taxon>
        <taxon>Escallonia</taxon>
    </lineage>
</organism>
<evidence type="ECO:0000313" key="2">
    <source>
        <dbReference type="EMBL" id="KAK2978183.1"/>
    </source>
</evidence>
<dbReference type="EMBL" id="JAVXUO010001890">
    <property type="protein sequence ID" value="KAK2978183.1"/>
    <property type="molecule type" value="Genomic_DNA"/>
</dbReference>
<comment type="caution">
    <text evidence="2">The sequence shown here is derived from an EMBL/GenBank/DDBJ whole genome shotgun (WGS) entry which is preliminary data.</text>
</comment>
<keyword evidence="3" id="KW-1185">Reference proteome</keyword>